<protein>
    <submittedName>
        <fullName evidence="6">Transcriptional regulator, AraC family</fullName>
    </submittedName>
</protein>
<dbReference type="GO" id="GO:0005829">
    <property type="term" value="C:cytosol"/>
    <property type="evidence" value="ECO:0007669"/>
    <property type="project" value="TreeGrafter"/>
</dbReference>
<dbReference type="SUPFAM" id="SSF46689">
    <property type="entry name" value="Homeodomain-like"/>
    <property type="match status" value="1"/>
</dbReference>
<geneLocation type="plasmid" evidence="6 7">
    <name>megaplasmid</name>
</geneLocation>
<evidence type="ECO:0000256" key="3">
    <source>
        <dbReference type="ARBA" id="ARBA00023163"/>
    </source>
</evidence>
<dbReference type="Gene3D" id="1.10.10.60">
    <property type="entry name" value="Homeodomain-like"/>
    <property type="match status" value="1"/>
</dbReference>
<keyword evidence="6" id="KW-0614">Plasmid</keyword>
<feature type="region of interest" description="Disordered" evidence="4">
    <location>
        <begin position="1"/>
        <end position="30"/>
    </location>
</feature>
<dbReference type="PROSITE" id="PS01124">
    <property type="entry name" value="HTH_ARAC_FAMILY_2"/>
    <property type="match status" value="1"/>
</dbReference>
<evidence type="ECO:0000256" key="2">
    <source>
        <dbReference type="ARBA" id="ARBA00023125"/>
    </source>
</evidence>
<dbReference type="InterPro" id="IPR020449">
    <property type="entry name" value="Tscrpt_reg_AraC-type_HTH"/>
</dbReference>
<dbReference type="PANTHER" id="PTHR47894:SF1">
    <property type="entry name" value="HTH-TYPE TRANSCRIPTIONAL REGULATOR VQSM"/>
    <property type="match status" value="1"/>
</dbReference>
<evidence type="ECO:0000313" key="7">
    <source>
        <dbReference type="Proteomes" id="UP000002429"/>
    </source>
</evidence>
<dbReference type="InterPro" id="IPR009057">
    <property type="entry name" value="Homeodomain-like_sf"/>
</dbReference>
<dbReference type="SMART" id="SM00342">
    <property type="entry name" value="HTH_ARAC"/>
    <property type="match status" value="1"/>
</dbReference>
<dbReference type="PRINTS" id="PR00032">
    <property type="entry name" value="HTHARAC"/>
</dbReference>
<evidence type="ECO:0000256" key="1">
    <source>
        <dbReference type="ARBA" id="ARBA00023015"/>
    </source>
</evidence>
<dbReference type="KEGG" id="rme:Rmet_4504"/>
<dbReference type="AlphaFoldDB" id="Q1LEQ7"/>
<dbReference type="Proteomes" id="UP000002429">
    <property type="component" value="Plasmid megaplasmid"/>
</dbReference>
<dbReference type="EMBL" id="CP000353">
    <property type="protein sequence ID" value="ABF11369.1"/>
    <property type="molecule type" value="Genomic_DNA"/>
</dbReference>
<keyword evidence="3" id="KW-0804">Transcription</keyword>
<dbReference type="PANTHER" id="PTHR47894">
    <property type="entry name" value="HTH-TYPE TRANSCRIPTIONAL REGULATOR GADX"/>
    <property type="match status" value="1"/>
</dbReference>
<dbReference type="Pfam" id="PF12833">
    <property type="entry name" value="HTH_18"/>
    <property type="match status" value="1"/>
</dbReference>
<feature type="region of interest" description="Disordered" evidence="4">
    <location>
        <begin position="381"/>
        <end position="400"/>
    </location>
</feature>
<feature type="domain" description="HTH araC/xylS-type" evidence="5">
    <location>
        <begin position="285"/>
        <end position="383"/>
    </location>
</feature>
<proteinExistence type="predicted"/>
<dbReference type="GO" id="GO:0000976">
    <property type="term" value="F:transcription cis-regulatory region binding"/>
    <property type="evidence" value="ECO:0007669"/>
    <property type="project" value="TreeGrafter"/>
</dbReference>
<dbReference type="Pfam" id="PF12625">
    <property type="entry name" value="Arabinose_bd"/>
    <property type="match status" value="1"/>
</dbReference>
<evidence type="ECO:0000313" key="6">
    <source>
        <dbReference type="EMBL" id="ABF11369.1"/>
    </source>
</evidence>
<dbReference type="InterPro" id="IPR018060">
    <property type="entry name" value="HTH_AraC"/>
</dbReference>
<keyword evidence="7" id="KW-1185">Reference proteome</keyword>
<dbReference type="eggNOG" id="COG2207">
    <property type="taxonomic scope" value="Bacteria"/>
</dbReference>
<dbReference type="InterPro" id="IPR032687">
    <property type="entry name" value="AraC-type_N"/>
</dbReference>
<evidence type="ECO:0000256" key="4">
    <source>
        <dbReference type="SAM" id="MobiDB-lite"/>
    </source>
</evidence>
<reference evidence="7" key="1">
    <citation type="journal article" date="2010" name="PLoS ONE">
        <title>The complete genome sequence of Cupriavidus metallidurans strain CH34, a master survivalist in harsh and anthropogenic environments.</title>
        <authorList>
            <person name="Janssen P.J."/>
            <person name="Van Houdt R."/>
            <person name="Moors H."/>
            <person name="Monsieurs P."/>
            <person name="Morin N."/>
            <person name="Michaux A."/>
            <person name="Benotmane M.A."/>
            <person name="Leys N."/>
            <person name="Vallaeys T."/>
            <person name="Lapidus A."/>
            <person name="Monchy S."/>
            <person name="Medigue C."/>
            <person name="Taghavi S."/>
            <person name="McCorkle S."/>
            <person name="Dunn J."/>
            <person name="van der Lelie D."/>
            <person name="Mergeay M."/>
        </authorList>
    </citation>
    <scope>NUCLEOTIDE SEQUENCE [LARGE SCALE GENOMIC DNA]</scope>
    <source>
        <strain evidence="7">ATCC 43123 / DSM 2839 / NBRC 102507 / CH34</strain>
    </source>
</reference>
<keyword evidence="2" id="KW-0238">DNA-binding</keyword>
<dbReference type="HOGENOM" id="CLU_047522_0_0_4"/>
<evidence type="ECO:0000259" key="5">
    <source>
        <dbReference type="PROSITE" id="PS01124"/>
    </source>
</evidence>
<name>Q1LEQ7_CUPMC</name>
<dbReference type="RefSeq" id="WP_011518962.1">
    <property type="nucleotide sequence ID" value="NC_007974.2"/>
</dbReference>
<keyword evidence="1" id="KW-0805">Transcription regulation</keyword>
<dbReference type="GO" id="GO:0003700">
    <property type="term" value="F:DNA-binding transcription factor activity"/>
    <property type="evidence" value="ECO:0007669"/>
    <property type="project" value="InterPro"/>
</dbReference>
<gene>
    <name evidence="6" type="ordered locus">Rmet_4504</name>
</gene>
<accession>Q1LEQ7</accession>
<organism evidence="6 7">
    <name type="scientific">Cupriavidus metallidurans (strain ATCC 43123 / DSM 2839 / NBRC 102507 / CH34)</name>
    <name type="common">Ralstonia metallidurans</name>
    <dbReference type="NCBI Taxonomy" id="266264"/>
    <lineage>
        <taxon>Bacteria</taxon>
        <taxon>Pseudomonadati</taxon>
        <taxon>Pseudomonadota</taxon>
        <taxon>Betaproteobacteria</taxon>
        <taxon>Burkholderiales</taxon>
        <taxon>Burkholderiaceae</taxon>
        <taxon>Cupriavidus</taxon>
    </lineage>
</organism>
<sequence>MHIVATPAHRHPVPGKQRSTVVPGPALAGTTGTTGTTGTIIAPLAATATPARHTIAIHHVDQILLGVRRLGFDIDALLRRAAISPALLASPNARVTQDQYAALIRTLRRTTRDELWGLLSRPVPPGVFAQAAGAMIHSATLEEAIQAGLRQYRLHIDEFTPRLHLSPDGKTASLILHGHAPASPCQIFAKSTFAFHAYGLINWLVARRVPLSRVDLGSGPPQALTDTERIFNTTVRYGQSCTALHFDAAWLRLPVMQDPAGLREFLLETPHKLLVRYRDNSCLAERIRLHLRSHLDDELPSLEQMAQMLRLTPQTLSRRLRDEGRGYQNIKDNLRRDAAIGMLEHSCLSLQQVALRLGFSELSTFHRAFKKWTGVAPGEYRQRGMQPISPIEDDSPRQSA</sequence>